<evidence type="ECO:0000256" key="6">
    <source>
        <dbReference type="ARBA" id="ARBA00017539"/>
    </source>
</evidence>
<evidence type="ECO:0000256" key="4">
    <source>
        <dbReference type="ARBA" id="ARBA00011881"/>
    </source>
</evidence>
<dbReference type="PROSITE" id="PS00768">
    <property type="entry name" value="TRANSTHYRETIN_1"/>
    <property type="match status" value="1"/>
</dbReference>
<evidence type="ECO:0000256" key="1">
    <source>
        <dbReference type="ARBA" id="ARBA00001043"/>
    </source>
</evidence>
<feature type="binding site" evidence="9">
    <location>
        <position position="48"/>
    </location>
    <ligand>
        <name>substrate</name>
    </ligand>
</feature>
<proteinExistence type="inferred from homology"/>
<evidence type="ECO:0000313" key="12">
    <source>
        <dbReference type="EMBL" id="QCF27464.1"/>
    </source>
</evidence>
<keyword evidence="13" id="KW-1185">Reference proteome</keyword>
<dbReference type="PRINTS" id="PR00189">
    <property type="entry name" value="TRNSTHYRETIN"/>
</dbReference>
<dbReference type="EC" id="3.5.2.17" evidence="5 10"/>
<gene>
    <name evidence="12" type="primary">uraH</name>
    <name evidence="12" type="ORF">soil367_16885</name>
</gene>
<evidence type="ECO:0000256" key="3">
    <source>
        <dbReference type="ARBA" id="ARBA00009850"/>
    </source>
</evidence>
<dbReference type="CDD" id="cd05822">
    <property type="entry name" value="TLP_HIUase"/>
    <property type="match status" value="1"/>
</dbReference>
<comment type="similarity">
    <text evidence="3 10">Belongs to the transthyretin family. 5-hydroxyisourate hydrolase subfamily.</text>
</comment>
<dbReference type="PANTHER" id="PTHR10395:SF7">
    <property type="entry name" value="5-HYDROXYISOURATE HYDROLASE"/>
    <property type="match status" value="1"/>
</dbReference>
<dbReference type="Proteomes" id="UP000298049">
    <property type="component" value="Chromosome"/>
</dbReference>
<sequence length="114" mass="12842">MTDRSPVTTHILDLGGGRPAAGVRVALEQVLENGAKLIADAATDDDGRLMSWFRGPIERGHYRLRFATGAWYHARNLNTFYPEVTLDFHVVDPDAHYHVPLLMNQWGYSTYRGS</sequence>
<dbReference type="PANTHER" id="PTHR10395">
    <property type="entry name" value="URICASE AND TRANSTHYRETIN-RELATED"/>
    <property type="match status" value="1"/>
</dbReference>
<keyword evidence="8 10" id="KW-0378">Hydrolase</keyword>
<comment type="subunit">
    <text evidence="4 10">Homotetramer.</text>
</comment>
<evidence type="ECO:0000256" key="5">
    <source>
        <dbReference type="ARBA" id="ARBA00012609"/>
    </source>
</evidence>
<feature type="domain" description="Transthyretin/hydroxyisourate hydrolase" evidence="11">
    <location>
        <begin position="7"/>
        <end position="113"/>
    </location>
</feature>
<evidence type="ECO:0000256" key="7">
    <source>
        <dbReference type="ARBA" id="ARBA00022631"/>
    </source>
</evidence>
<dbReference type="KEGG" id="hmi:soil367_16885"/>
<dbReference type="GO" id="GO:0033971">
    <property type="term" value="F:hydroxyisourate hydrolase activity"/>
    <property type="evidence" value="ECO:0007669"/>
    <property type="project" value="UniProtKB-EC"/>
</dbReference>
<dbReference type="AlphaFoldDB" id="A0A4P7XLN2"/>
<dbReference type="InterPro" id="IPR000895">
    <property type="entry name" value="Transthyretin/HIU_hydrolase"/>
</dbReference>
<dbReference type="GO" id="GO:0006144">
    <property type="term" value="P:purine nucleobase metabolic process"/>
    <property type="evidence" value="ECO:0007669"/>
    <property type="project" value="UniProtKB-KW"/>
</dbReference>
<protein>
    <recommendedName>
        <fullName evidence="6 10">5-hydroxyisourate hydrolase</fullName>
        <shortName evidence="10">HIU hydrolase</shortName>
        <shortName evidence="10">HIUHase</shortName>
        <ecNumber evidence="5 10">3.5.2.17</ecNumber>
    </recommendedName>
</protein>
<dbReference type="InterPro" id="IPR036817">
    <property type="entry name" value="Transthyretin/HIU_hydrolase_sf"/>
</dbReference>
<evidence type="ECO:0000256" key="9">
    <source>
        <dbReference type="PIRSR" id="PIRSR600895-51"/>
    </source>
</evidence>
<keyword evidence="7 10" id="KW-0659">Purine metabolism</keyword>
<evidence type="ECO:0000313" key="13">
    <source>
        <dbReference type="Proteomes" id="UP000298049"/>
    </source>
</evidence>
<dbReference type="Pfam" id="PF00576">
    <property type="entry name" value="Transthyretin"/>
    <property type="match status" value="1"/>
</dbReference>
<dbReference type="RefSeq" id="WP_136550175.1">
    <property type="nucleotide sequence ID" value="NZ_CP031093.1"/>
</dbReference>
<feature type="binding site" evidence="9">
    <location>
        <position position="111"/>
    </location>
    <ligand>
        <name>substrate</name>
    </ligand>
</feature>
<name>A0A4P7XLN2_9ALTE</name>
<feature type="binding site" evidence="9">
    <location>
        <position position="10"/>
    </location>
    <ligand>
        <name>substrate</name>
    </ligand>
</feature>
<dbReference type="InterPro" id="IPR014306">
    <property type="entry name" value="Hydroxyisourate_hydrolase"/>
</dbReference>
<evidence type="ECO:0000259" key="11">
    <source>
        <dbReference type="Pfam" id="PF00576"/>
    </source>
</evidence>
<dbReference type="InterPro" id="IPR023416">
    <property type="entry name" value="Transthyretin/HIU_hydrolase_d"/>
</dbReference>
<evidence type="ECO:0000256" key="10">
    <source>
        <dbReference type="RuleBase" id="RU361270"/>
    </source>
</evidence>
<evidence type="ECO:0000256" key="8">
    <source>
        <dbReference type="ARBA" id="ARBA00022801"/>
    </source>
</evidence>
<comment type="catalytic activity">
    <reaction evidence="1 10">
        <text>5-hydroxyisourate + H2O = 5-hydroxy-2-oxo-4-ureido-2,5-dihydro-1H-imidazole-5-carboxylate + H(+)</text>
        <dbReference type="Rhea" id="RHEA:23736"/>
        <dbReference type="ChEBI" id="CHEBI:15377"/>
        <dbReference type="ChEBI" id="CHEBI:15378"/>
        <dbReference type="ChEBI" id="CHEBI:18072"/>
        <dbReference type="ChEBI" id="CHEBI:58639"/>
        <dbReference type="EC" id="3.5.2.17"/>
    </reaction>
</comment>
<comment type="function">
    <text evidence="2">Catalyzes the hydrolysis of 5-hydroxyisourate (HIU) to 2-oxo-4-hydroxy-4-carboxy-5-ureidoimidazoline (OHCU).</text>
</comment>
<dbReference type="EMBL" id="CP031093">
    <property type="protein sequence ID" value="QCF27464.1"/>
    <property type="molecule type" value="Genomic_DNA"/>
</dbReference>
<dbReference type="NCBIfam" id="TIGR02962">
    <property type="entry name" value="hdxy_isourate"/>
    <property type="match status" value="1"/>
</dbReference>
<reference evidence="12 13" key="1">
    <citation type="submission" date="2018-07" db="EMBL/GenBank/DDBJ databases">
        <title>Marsedoiliclastica nanhaica gen. nov. sp. nov., a novel marine hydrocarbonoclastic bacterium isolated from an in-situ enriched hydrocarbon-degrading consortium in deep-sea sediment.</title>
        <authorList>
            <person name="Dong C."/>
            <person name="Ma T."/>
            <person name="Liu R."/>
            <person name="Shao Z."/>
        </authorList>
    </citation>
    <scope>NUCLEOTIDE SEQUENCE [LARGE SCALE GENOMIC DNA]</scope>
    <source>
        <strain evidence="13">soil36-7</strain>
    </source>
</reference>
<dbReference type="Gene3D" id="2.60.40.180">
    <property type="entry name" value="Transthyretin/hydroxyisourate hydrolase domain"/>
    <property type="match status" value="1"/>
</dbReference>
<dbReference type="SUPFAM" id="SSF49472">
    <property type="entry name" value="Transthyretin (synonym: prealbumin)"/>
    <property type="match status" value="1"/>
</dbReference>
<dbReference type="OrthoDB" id="9792386at2"/>
<evidence type="ECO:0000256" key="2">
    <source>
        <dbReference type="ARBA" id="ARBA00002704"/>
    </source>
</evidence>
<organism evidence="12 13">
    <name type="scientific">Hydrocarboniclastica marina</name>
    <dbReference type="NCBI Taxonomy" id="2259620"/>
    <lineage>
        <taxon>Bacteria</taxon>
        <taxon>Pseudomonadati</taxon>
        <taxon>Pseudomonadota</taxon>
        <taxon>Gammaproteobacteria</taxon>
        <taxon>Alteromonadales</taxon>
        <taxon>Alteromonadaceae</taxon>
        <taxon>Hydrocarboniclastica</taxon>
    </lineage>
</organism>
<dbReference type="InterPro" id="IPR023418">
    <property type="entry name" value="Thyroxine_BS"/>
</dbReference>
<accession>A0A4P7XLN2</accession>